<reference evidence="1 2" key="1">
    <citation type="submission" date="2017-06" db="EMBL/GenBank/DDBJ databases">
        <authorList>
            <person name="Kim H.J."/>
            <person name="Triplett B.A."/>
        </authorList>
    </citation>
    <scope>NUCLEOTIDE SEQUENCE [LARGE SCALE GENOMIC DNA]</scope>
    <source>
        <strain evidence="1 2">DSM 11445</strain>
    </source>
</reference>
<dbReference type="RefSeq" id="WP_089278098.1">
    <property type="nucleotide sequence ID" value="NZ_FZON01000020.1"/>
</dbReference>
<dbReference type="EMBL" id="FZON01000020">
    <property type="protein sequence ID" value="SNS55891.1"/>
    <property type="molecule type" value="Genomic_DNA"/>
</dbReference>
<accession>A0A239FGK4</accession>
<protein>
    <submittedName>
        <fullName evidence="1">Uncharacterized protein</fullName>
    </submittedName>
</protein>
<dbReference type="Proteomes" id="UP000198440">
    <property type="component" value="Unassembled WGS sequence"/>
</dbReference>
<evidence type="ECO:0000313" key="1">
    <source>
        <dbReference type="EMBL" id="SNS55891.1"/>
    </source>
</evidence>
<dbReference type="AlphaFoldDB" id="A0A239FGK4"/>
<dbReference type="OrthoDB" id="9978396at2"/>
<sequence>MTQIPRDSAQRGAGQDGLHDLIEVVRNCSGQESVPDVLHAAASLVEHAAYVTSRHSSGGPVTRLMLLAAELESIGNRLKPGG</sequence>
<proteinExistence type="predicted"/>
<evidence type="ECO:0000313" key="2">
    <source>
        <dbReference type="Proteomes" id="UP000198440"/>
    </source>
</evidence>
<name>A0A239FGK4_9RHOB</name>
<gene>
    <name evidence="1" type="ORF">SAMN04488078_102017</name>
</gene>
<organism evidence="1 2">
    <name type="scientific">Antarctobacter heliothermus</name>
    <dbReference type="NCBI Taxonomy" id="74033"/>
    <lineage>
        <taxon>Bacteria</taxon>
        <taxon>Pseudomonadati</taxon>
        <taxon>Pseudomonadota</taxon>
        <taxon>Alphaproteobacteria</taxon>
        <taxon>Rhodobacterales</taxon>
        <taxon>Roseobacteraceae</taxon>
        <taxon>Antarctobacter</taxon>
    </lineage>
</organism>